<evidence type="ECO:0000256" key="1">
    <source>
        <dbReference type="SAM" id="MobiDB-lite"/>
    </source>
</evidence>
<feature type="region of interest" description="Disordered" evidence="1">
    <location>
        <begin position="1"/>
        <end position="78"/>
    </location>
</feature>
<sequence>MKGSKMEKKKQMKNKMKTKYKKKKKKKKKQTSREKNQKKKMLSVEMTKDRTVLQETGDPNPSFIWTSGLRGPSNSGKSSFSDWHVRYFQFVRSEEQMNFAFFLRRDGFLPIGE</sequence>
<dbReference type="Proteomes" id="UP001372834">
    <property type="component" value="Unassembled WGS sequence"/>
</dbReference>
<protein>
    <submittedName>
        <fullName evidence="2">Uncharacterized protein</fullName>
    </submittedName>
</protein>
<name>A0AAN8SCQ0_POLSC</name>
<reference evidence="2 3" key="1">
    <citation type="submission" date="2023-10" db="EMBL/GenBank/DDBJ databases">
        <title>Genomes of two closely related lineages of the louse Polyplax serrata with different host specificities.</title>
        <authorList>
            <person name="Martinu J."/>
            <person name="Tarabai H."/>
            <person name="Stefka J."/>
            <person name="Hypsa V."/>
        </authorList>
    </citation>
    <scope>NUCLEOTIDE SEQUENCE [LARGE SCALE GENOMIC DNA]</scope>
    <source>
        <strain evidence="2">HR10_N</strain>
    </source>
</reference>
<accession>A0AAN8SCQ0</accession>
<dbReference type="EMBL" id="JAWJWE010000001">
    <property type="protein sequence ID" value="KAK6644102.1"/>
    <property type="molecule type" value="Genomic_DNA"/>
</dbReference>
<proteinExistence type="predicted"/>
<gene>
    <name evidence="2" type="ORF">RUM43_000368</name>
</gene>
<organism evidence="2 3">
    <name type="scientific">Polyplax serrata</name>
    <name type="common">Common mouse louse</name>
    <dbReference type="NCBI Taxonomy" id="468196"/>
    <lineage>
        <taxon>Eukaryota</taxon>
        <taxon>Metazoa</taxon>
        <taxon>Ecdysozoa</taxon>
        <taxon>Arthropoda</taxon>
        <taxon>Hexapoda</taxon>
        <taxon>Insecta</taxon>
        <taxon>Pterygota</taxon>
        <taxon>Neoptera</taxon>
        <taxon>Paraneoptera</taxon>
        <taxon>Psocodea</taxon>
        <taxon>Troctomorpha</taxon>
        <taxon>Phthiraptera</taxon>
        <taxon>Anoplura</taxon>
        <taxon>Polyplacidae</taxon>
        <taxon>Polyplax</taxon>
    </lineage>
</organism>
<evidence type="ECO:0000313" key="2">
    <source>
        <dbReference type="EMBL" id="KAK6644102.1"/>
    </source>
</evidence>
<comment type="caution">
    <text evidence="2">The sequence shown here is derived from an EMBL/GenBank/DDBJ whole genome shotgun (WGS) entry which is preliminary data.</text>
</comment>
<evidence type="ECO:0000313" key="3">
    <source>
        <dbReference type="Proteomes" id="UP001372834"/>
    </source>
</evidence>
<feature type="compositionally biased region" description="Polar residues" evidence="1">
    <location>
        <begin position="53"/>
        <end position="65"/>
    </location>
</feature>
<dbReference type="AlphaFoldDB" id="A0AAN8SCQ0"/>
<feature type="compositionally biased region" description="Basic residues" evidence="1">
    <location>
        <begin position="7"/>
        <end position="41"/>
    </location>
</feature>